<dbReference type="PANTHER" id="PTHR42711:SF19">
    <property type="entry name" value="DOXORUBICIN RESISTANCE ATP-BINDING PROTEIN DRRA"/>
    <property type="match status" value="1"/>
</dbReference>
<comment type="caution">
    <text evidence="11">The sequence shown here is derived from an EMBL/GenBank/DDBJ whole genome shotgun (WGS) entry which is preliminary data.</text>
</comment>
<evidence type="ECO:0000256" key="4">
    <source>
        <dbReference type="ARBA" id="ARBA00022741"/>
    </source>
</evidence>
<keyword evidence="8" id="KW-0046">Antibiotic resistance</keyword>
<dbReference type="Proteomes" id="UP001589867">
    <property type="component" value="Unassembled WGS sequence"/>
</dbReference>
<evidence type="ECO:0000259" key="10">
    <source>
        <dbReference type="PROSITE" id="PS50893"/>
    </source>
</evidence>
<proteinExistence type="inferred from homology"/>
<dbReference type="InterPro" id="IPR003593">
    <property type="entry name" value="AAA+_ATPase"/>
</dbReference>
<protein>
    <submittedName>
        <fullName evidence="11">ATP-binding cassette domain-containing protein</fullName>
    </submittedName>
</protein>
<reference evidence="11 12" key="1">
    <citation type="submission" date="2024-09" db="EMBL/GenBank/DDBJ databases">
        <authorList>
            <person name="Sun Q."/>
            <person name="Mori K."/>
        </authorList>
    </citation>
    <scope>NUCLEOTIDE SEQUENCE [LARGE SCALE GENOMIC DNA]</scope>
    <source>
        <strain evidence="11 12">TBRC 3947</strain>
    </source>
</reference>
<accession>A0ABV6MFN9</accession>
<keyword evidence="6" id="KW-1278">Translocase</keyword>
<dbReference type="EMBL" id="JBHLUH010000082">
    <property type="protein sequence ID" value="MFC0533384.1"/>
    <property type="molecule type" value="Genomic_DNA"/>
</dbReference>
<dbReference type="InterPro" id="IPR027417">
    <property type="entry name" value="P-loop_NTPase"/>
</dbReference>
<name>A0ABV6MFN9_9ACTN</name>
<keyword evidence="12" id="KW-1185">Reference proteome</keyword>
<keyword evidence="5 11" id="KW-0067">ATP-binding</keyword>
<keyword evidence="4" id="KW-0547">Nucleotide-binding</keyword>
<dbReference type="InterPro" id="IPR025302">
    <property type="entry name" value="DrrA1/2-like_C"/>
</dbReference>
<evidence type="ECO:0000313" key="11">
    <source>
        <dbReference type="EMBL" id="MFC0533384.1"/>
    </source>
</evidence>
<evidence type="ECO:0000256" key="8">
    <source>
        <dbReference type="ARBA" id="ARBA00023251"/>
    </source>
</evidence>
<evidence type="ECO:0000256" key="7">
    <source>
        <dbReference type="ARBA" id="ARBA00023136"/>
    </source>
</evidence>
<dbReference type="InterPro" id="IPR050763">
    <property type="entry name" value="ABC_transporter_ATP-binding"/>
</dbReference>
<keyword evidence="2" id="KW-0813">Transport</keyword>
<evidence type="ECO:0000256" key="9">
    <source>
        <dbReference type="ARBA" id="ARBA00049985"/>
    </source>
</evidence>
<evidence type="ECO:0000313" key="12">
    <source>
        <dbReference type="Proteomes" id="UP001589867"/>
    </source>
</evidence>
<dbReference type="Pfam" id="PF00005">
    <property type="entry name" value="ABC_tran"/>
    <property type="match status" value="1"/>
</dbReference>
<dbReference type="InterPro" id="IPR003439">
    <property type="entry name" value="ABC_transporter-like_ATP-bd"/>
</dbReference>
<keyword evidence="7" id="KW-0472">Membrane</keyword>
<dbReference type="PROSITE" id="PS50893">
    <property type="entry name" value="ABC_TRANSPORTER_2"/>
    <property type="match status" value="1"/>
</dbReference>
<dbReference type="Gene3D" id="3.40.50.300">
    <property type="entry name" value="P-loop containing nucleotide triphosphate hydrolases"/>
    <property type="match status" value="1"/>
</dbReference>
<feature type="domain" description="ABC transporter" evidence="10">
    <location>
        <begin position="7"/>
        <end position="237"/>
    </location>
</feature>
<dbReference type="InterPro" id="IPR005894">
    <property type="entry name" value="DrrA"/>
</dbReference>
<dbReference type="SUPFAM" id="SSF52540">
    <property type="entry name" value="P-loop containing nucleoside triphosphate hydrolases"/>
    <property type="match status" value="1"/>
</dbReference>
<dbReference type="SMART" id="SM00382">
    <property type="entry name" value="AAA"/>
    <property type="match status" value="1"/>
</dbReference>
<dbReference type="Pfam" id="PF13732">
    <property type="entry name" value="DrrA1-3_C"/>
    <property type="match status" value="1"/>
</dbReference>
<dbReference type="NCBIfam" id="TIGR01188">
    <property type="entry name" value="drrA"/>
    <property type="match status" value="1"/>
</dbReference>
<comment type="subcellular location">
    <subcellularLocation>
        <location evidence="1">Cell membrane</location>
        <topology evidence="1">Peripheral membrane protein</topology>
        <orientation evidence="1">Cytoplasmic side</orientation>
    </subcellularLocation>
</comment>
<dbReference type="PANTHER" id="PTHR42711">
    <property type="entry name" value="ABC TRANSPORTER ATP-BINDING PROTEIN"/>
    <property type="match status" value="1"/>
</dbReference>
<dbReference type="InterPro" id="IPR017871">
    <property type="entry name" value="ABC_transporter-like_CS"/>
</dbReference>
<evidence type="ECO:0000256" key="1">
    <source>
        <dbReference type="ARBA" id="ARBA00004413"/>
    </source>
</evidence>
<comment type="similarity">
    <text evidence="9">Belongs to the ABC transporter superfamily. Drug exporter-1 (DrugE1) (TC 3.A.1.105) family.</text>
</comment>
<evidence type="ECO:0000256" key="2">
    <source>
        <dbReference type="ARBA" id="ARBA00022448"/>
    </source>
</evidence>
<evidence type="ECO:0000256" key="5">
    <source>
        <dbReference type="ARBA" id="ARBA00022840"/>
    </source>
</evidence>
<dbReference type="PROSITE" id="PS00211">
    <property type="entry name" value="ABC_TRANSPORTER_1"/>
    <property type="match status" value="1"/>
</dbReference>
<evidence type="ECO:0000256" key="6">
    <source>
        <dbReference type="ARBA" id="ARBA00022967"/>
    </source>
</evidence>
<organism evidence="11 12">
    <name type="scientific">Phytohabitans kaempferiae</name>
    <dbReference type="NCBI Taxonomy" id="1620943"/>
    <lineage>
        <taxon>Bacteria</taxon>
        <taxon>Bacillati</taxon>
        <taxon>Actinomycetota</taxon>
        <taxon>Actinomycetes</taxon>
        <taxon>Micromonosporales</taxon>
        <taxon>Micromonosporaceae</taxon>
    </lineage>
</organism>
<dbReference type="RefSeq" id="WP_377260915.1">
    <property type="nucleotide sequence ID" value="NZ_JBHLUH010000082.1"/>
</dbReference>
<gene>
    <name evidence="11" type="ORF">ACFFIA_37850</name>
</gene>
<evidence type="ECO:0000256" key="3">
    <source>
        <dbReference type="ARBA" id="ARBA00022475"/>
    </source>
</evidence>
<sequence length="310" mass="33458">MDPRHAIEIRGLTKTYGEVHALRGVDLQVARGTLLALLGPNGAGKTTTVRILSTLVTPSSGTAVVEGFDVVREPGRVRELIGLTGQDTSVDGILTGRENLVMMARLFHLDPAAARQRATELLQQFDLDEAADRQVRTYSGGMRRRLDLAVSLITSPAVLYLDEPTTGLDPRSRLAMWEIIKKLLVGGTTILLTTQNLEEADHLADRVVVIDGGRVVADGTAAELKRTVGTERLEFAFSTEDDTQRAQEIVGGIQLDTPAVSVSVDGPAQVRHMLNQLADAGLDVRGLALRQPSLDDVFLALTGQKVGERQ</sequence>
<dbReference type="GO" id="GO:0005524">
    <property type="term" value="F:ATP binding"/>
    <property type="evidence" value="ECO:0007669"/>
    <property type="project" value="UniProtKB-KW"/>
</dbReference>
<keyword evidence="3" id="KW-1003">Cell membrane</keyword>